<keyword evidence="4" id="KW-1185">Reference proteome</keyword>
<sequence>MSALRRFLTVVVMVFLLLSLLFISLPGARDAMMSMTGGDRADFWFTMTVIGTLLLLLQLLVENVHGVSLRRDITRHEMKVNELKAKLYDHHLDREGRPAMPASVHTGTGPTFTPPAPAPNAIPRTGTAVPPPSAADLPPSAVPPTTTPYPNDPPRV</sequence>
<evidence type="ECO:0000256" key="1">
    <source>
        <dbReference type="SAM" id="MobiDB-lite"/>
    </source>
</evidence>
<feature type="region of interest" description="Disordered" evidence="1">
    <location>
        <begin position="96"/>
        <end position="156"/>
    </location>
</feature>
<keyword evidence="2" id="KW-0812">Transmembrane</keyword>
<feature type="transmembrane region" description="Helical" evidence="2">
    <location>
        <begin position="7"/>
        <end position="23"/>
    </location>
</feature>
<evidence type="ECO:0000313" key="3">
    <source>
        <dbReference type="EMBL" id="KAA9331617.1"/>
    </source>
</evidence>
<dbReference type="RefSeq" id="WP_151079797.1">
    <property type="nucleotide sequence ID" value="NZ_CP047647.1"/>
</dbReference>
<dbReference type="EMBL" id="VTWU01000005">
    <property type="protein sequence ID" value="KAA9331617.1"/>
    <property type="molecule type" value="Genomic_DNA"/>
</dbReference>
<evidence type="ECO:0000256" key="2">
    <source>
        <dbReference type="SAM" id="Phobius"/>
    </source>
</evidence>
<keyword evidence="2" id="KW-0472">Membrane</keyword>
<accession>A0A7L4ZZT2</accession>
<protein>
    <submittedName>
        <fullName evidence="3">Uncharacterized protein</fullName>
    </submittedName>
</protein>
<dbReference type="AlphaFoldDB" id="A0A7L4ZZT2"/>
<reference evidence="3 4" key="1">
    <citation type="submission" date="2019-09" db="EMBL/GenBank/DDBJ databases">
        <title>Genome sequence of Hymenobacter sp. M3.</title>
        <authorList>
            <person name="Srinivasan S."/>
        </authorList>
    </citation>
    <scope>NUCLEOTIDE SEQUENCE [LARGE SCALE GENOMIC DNA]</scope>
    <source>
        <strain evidence="3 4">M3</strain>
    </source>
</reference>
<keyword evidence="2" id="KW-1133">Transmembrane helix</keyword>
<gene>
    <name evidence="3" type="ORF">F0P96_15405</name>
</gene>
<feature type="transmembrane region" description="Helical" evidence="2">
    <location>
        <begin position="43"/>
        <end position="61"/>
    </location>
</feature>
<feature type="compositionally biased region" description="Pro residues" evidence="1">
    <location>
        <begin position="140"/>
        <end position="156"/>
    </location>
</feature>
<evidence type="ECO:0000313" key="4">
    <source>
        <dbReference type="Proteomes" id="UP000326380"/>
    </source>
</evidence>
<comment type="caution">
    <text evidence="3">The sequence shown here is derived from an EMBL/GenBank/DDBJ whole genome shotgun (WGS) entry which is preliminary data.</text>
</comment>
<dbReference type="Proteomes" id="UP000326380">
    <property type="component" value="Unassembled WGS sequence"/>
</dbReference>
<proteinExistence type="predicted"/>
<name>A0A7L4ZZT2_9BACT</name>
<organism evidence="3 4">
    <name type="scientific">Hymenobacter busanensis</name>
    <dbReference type="NCBI Taxonomy" id="2607656"/>
    <lineage>
        <taxon>Bacteria</taxon>
        <taxon>Pseudomonadati</taxon>
        <taxon>Bacteroidota</taxon>
        <taxon>Cytophagia</taxon>
        <taxon>Cytophagales</taxon>
        <taxon>Hymenobacteraceae</taxon>
        <taxon>Hymenobacter</taxon>
    </lineage>
</organism>